<dbReference type="PANTHER" id="PTHR22930:SF269">
    <property type="entry name" value="NUCLEASE HARBI1-LIKE PROTEIN"/>
    <property type="match status" value="1"/>
</dbReference>
<dbReference type="Gene3D" id="3.60.10.10">
    <property type="entry name" value="Endonuclease/exonuclease/phosphatase"/>
    <property type="match status" value="1"/>
</dbReference>
<proteinExistence type="inferred from homology"/>
<dbReference type="EMBL" id="CABPRJ010001493">
    <property type="protein sequence ID" value="VVC38715.1"/>
    <property type="molecule type" value="Genomic_DNA"/>
</dbReference>
<feature type="domain" description="Endonuclease/exonuclease/phosphatase" evidence="9">
    <location>
        <begin position="608"/>
        <end position="692"/>
    </location>
</feature>
<dbReference type="GO" id="GO:0004519">
    <property type="term" value="F:endonuclease activity"/>
    <property type="evidence" value="ECO:0007669"/>
    <property type="project" value="UniProtKB-KW"/>
</dbReference>
<dbReference type="Pfam" id="PF13359">
    <property type="entry name" value="DDE_Tnp_4"/>
    <property type="match status" value="1"/>
</dbReference>
<evidence type="ECO:0000256" key="6">
    <source>
        <dbReference type="ARBA" id="ARBA00022801"/>
    </source>
</evidence>
<accession>A0A5E4NAV2</accession>
<dbReference type="GO" id="GO:0046872">
    <property type="term" value="F:metal ion binding"/>
    <property type="evidence" value="ECO:0007669"/>
    <property type="project" value="UniProtKB-KW"/>
</dbReference>
<evidence type="ECO:0000256" key="3">
    <source>
        <dbReference type="ARBA" id="ARBA00006958"/>
    </source>
</evidence>
<comment type="similarity">
    <text evidence="3">Belongs to the HARBI1 family.</text>
</comment>
<evidence type="ECO:0000259" key="9">
    <source>
        <dbReference type="Pfam" id="PF14529"/>
    </source>
</evidence>
<keyword evidence="10" id="KW-0269">Exonuclease</keyword>
<sequence>MSTEIVRAGVIIVAHAIKKELKKKEKPKRQRNIWVKQWMGRREMYGASSSLLKELKDEDALAYRNILRLDCTHFEDLLKMVNGILKKEDTVTRMAIPVISKLEVTLRYLATGDSFKSLQYLFRVPESTISIFLPEVLSAISFVLRPFIEVPKIVDEWKEIENKFSQRWNFPRCVGAIDGKHVIIKRPPCSGSTYFNYKKTYSIILFAMIDADYCFTFIDVGGNGRASDSVIFRDSTLNIAMESNTLGIPDHAVIIGDDSFPLRTNLLKPYSKTGLSDMEKIFNYRLSRARRVVENAFGILHCRKPVMYNNIIILSYKVHQHRCLAGKGVKAIHYSSRYILQKYSHSIWLRAQINYLTKHSTFKIIKKKNDTSNNTSPTNSNTDIWETVVSNNKHSRFPNATSSPAKKVDKNIFISTNRFTLIAPNDEEERMDDTNENIPNKNQTPKLPPILIQAQLNFNNFCIKIKELTDSSEFDFKSSTNNLNFRHTALILKIEPAHPKRDIPKCHRCQAYGHIRSYCNQTPRCVRCGLDYESLHCTKDRSSPAKCALCNGSHPTNYKGRADRPDGTAHGGAALIISNQIEHSPLPPLRSSNILSASTTLKINSVPISIASCYFPPGNSFPTPELIIFLQSLSHSYILDADFNAKHQTWSRSTNTRGRALHNLITQKHLKVLSSPSPTYWPSHDNHHPDTTSLPTYPIVSPQTSQILMTQHQTILQFYYI</sequence>
<evidence type="ECO:0000256" key="1">
    <source>
        <dbReference type="ARBA" id="ARBA00001968"/>
    </source>
</evidence>
<keyword evidence="11" id="KW-1185">Reference proteome</keyword>
<dbReference type="InterPro" id="IPR005135">
    <property type="entry name" value="Endo/exonuclease/phosphatase"/>
</dbReference>
<dbReference type="GO" id="GO:0005634">
    <property type="term" value="C:nucleus"/>
    <property type="evidence" value="ECO:0007669"/>
    <property type="project" value="UniProtKB-SubCell"/>
</dbReference>
<dbReference type="Proteomes" id="UP000325440">
    <property type="component" value="Unassembled WGS sequence"/>
</dbReference>
<keyword evidence="5" id="KW-0479">Metal-binding</keyword>
<keyword evidence="4" id="KW-0540">Nuclease</keyword>
<dbReference type="SUPFAM" id="SSF56219">
    <property type="entry name" value="DNase I-like"/>
    <property type="match status" value="1"/>
</dbReference>
<dbReference type="InterPro" id="IPR036691">
    <property type="entry name" value="Endo/exonu/phosph_ase_sf"/>
</dbReference>
<protein>
    <submittedName>
        <fullName evidence="10">Harbinger transposase-derived nuclease domain,Endonuclease/exonuclease/phosphatase</fullName>
    </submittedName>
</protein>
<feature type="domain" description="DDE Tnp4" evidence="8">
    <location>
        <begin position="177"/>
        <end position="301"/>
    </location>
</feature>
<keyword evidence="6" id="KW-0378">Hydrolase</keyword>
<evidence type="ECO:0000313" key="11">
    <source>
        <dbReference type="Proteomes" id="UP000325440"/>
    </source>
</evidence>
<reference evidence="10 11" key="1">
    <citation type="submission" date="2019-08" db="EMBL/GenBank/DDBJ databases">
        <authorList>
            <person name="Alioto T."/>
            <person name="Alioto T."/>
            <person name="Gomez Garrido J."/>
        </authorList>
    </citation>
    <scope>NUCLEOTIDE SEQUENCE [LARGE SCALE GENOMIC DNA]</scope>
</reference>
<comment type="cofactor">
    <cofactor evidence="1">
        <name>a divalent metal cation</name>
        <dbReference type="ChEBI" id="CHEBI:60240"/>
    </cofactor>
</comment>
<evidence type="ECO:0000256" key="2">
    <source>
        <dbReference type="ARBA" id="ARBA00004123"/>
    </source>
</evidence>
<evidence type="ECO:0000259" key="8">
    <source>
        <dbReference type="Pfam" id="PF13359"/>
    </source>
</evidence>
<dbReference type="Pfam" id="PF14529">
    <property type="entry name" value="Exo_endo_phos_2"/>
    <property type="match status" value="1"/>
</dbReference>
<evidence type="ECO:0000256" key="4">
    <source>
        <dbReference type="ARBA" id="ARBA00022722"/>
    </source>
</evidence>
<dbReference type="InterPro" id="IPR027806">
    <property type="entry name" value="HARBI1_dom"/>
</dbReference>
<comment type="subcellular location">
    <subcellularLocation>
        <location evidence="2">Nucleus</location>
    </subcellularLocation>
</comment>
<dbReference type="OrthoDB" id="10051449at2759"/>
<evidence type="ECO:0000256" key="7">
    <source>
        <dbReference type="ARBA" id="ARBA00023242"/>
    </source>
</evidence>
<dbReference type="GO" id="GO:0004527">
    <property type="term" value="F:exonuclease activity"/>
    <property type="evidence" value="ECO:0007669"/>
    <property type="project" value="UniProtKB-KW"/>
</dbReference>
<dbReference type="InterPro" id="IPR045249">
    <property type="entry name" value="HARBI1-like"/>
</dbReference>
<evidence type="ECO:0000256" key="5">
    <source>
        <dbReference type="ARBA" id="ARBA00022723"/>
    </source>
</evidence>
<dbReference type="AlphaFoldDB" id="A0A5E4NAV2"/>
<evidence type="ECO:0000313" key="10">
    <source>
        <dbReference type="EMBL" id="VVC38715.1"/>
    </source>
</evidence>
<keyword evidence="7" id="KW-0539">Nucleus</keyword>
<dbReference type="PANTHER" id="PTHR22930">
    <property type="match status" value="1"/>
</dbReference>
<gene>
    <name evidence="10" type="ORF">CINCED_3A007815</name>
</gene>
<keyword evidence="10" id="KW-0255">Endonuclease</keyword>
<name>A0A5E4NAV2_9HEMI</name>
<organism evidence="10 11">
    <name type="scientific">Cinara cedri</name>
    <dbReference type="NCBI Taxonomy" id="506608"/>
    <lineage>
        <taxon>Eukaryota</taxon>
        <taxon>Metazoa</taxon>
        <taxon>Ecdysozoa</taxon>
        <taxon>Arthropoda</taxon>
        <taxon>Hexapoda</taxon>
        <taxon>Insecta</taxon>
        <taxon>Pterygota</taxon>
        <taxon>Neoptera</taxon>
        <taxon>Paraneoptera</taxon>
        <taxon>Hemiptera</taxon>
        <taxon>Sternorrhyncha</taxon>
        <taxon>Aphidomorpha</taxon>
        <taxon>Aphidoidea</taxon>
        <taxon>Aphididae</taxon>
        <taxon>Lachninae</taxon>
        <taxon>Cinara</taxon>
    </lineage>
</organism>